<dbReference type="PANTHER" id="PTHR38784:SF1">
    <property type="entry name" value="SUCROSE PHOSPHORYLASE"/>
    <property type="match status" value="1"/>
</dbReference>
<dbReference type="InterPro" id="IPR011335">
    <property type="entry name" value="Restrct_endonuc-II-like"/>
</dbReference>
<gene>
    <name evidence="1" type="ORF">GCM10011502_23610</name>
</gene>
<evidence type="ECO:0000313" key="2">
    <source>
        <dbReference type="Proteomes" id="UP000646152"/>
    </source>
</evidence>
<proteinExistence type="predicted"/>
<evidence type="ECO:0008006" key="3">
    <source>
        <dbReference type="Google" id="ProtNLM"/>
    </source>
</evidence>
<comment type="caution">
    <text evidence="1">The sequence shown here is derived from an EMBL/GenBank/DDBJ whole genome shotgun (WGS) entry which is preliminary data.</text>
</comment>
<dbReference type="Proteomes" id="UP000646152">
    <property type="component" value="Unassembled WGS sequence"/>
</dbReference>
<dbReference type="Gene3D" id="3.10.640.10">
    <property type="entry name" value="Restriction endonuclease-like alpha-beta roll domain"/>
    <property type="match status" value="1"/>
</dbReference>
<sequence length="204" mass="23630">MGRVVAPGWLRLRLTVKMSPFTRDNLMALTATLHKVRMNISDLHRHYYQEHSLTVAQHPSETDTRLMVRLLAFMRHAGDDLSFTKGLSTDDEPELWQKSPDGRIVLWVELGEPSTKRIKQALSRAEQVVVYSYGGRSAQEWWNKHQNELGRLPRLQIYHLDDPQPEQLAELCARSIDLFATLQESEVQVTDGERSLDLKLSQWR</sequence>
<protein>
    <recommendedName>
        <fullName evidence="3">YaeQ family protein</fullName>
    </recommendedName>
</protein>
<dbReference type="InterPro" id="IPR038590">
    <property type="entry name" value="YaeQ_sf"/>
</dbReference>
<name>A0ABQ1IQS3_9GAMM</name>
<evidence type="ECO:0000313" key="1">
    <source>
        <dbReference type="EMBL" id="GGB49609.1"/>
    </source>
</evidence>
<dbReference type="Pfam" id="PF07152">
    <property type="entry name" value="YaeQ"/>
    <property type="match status" value="1"/>
</dbReference>
<dbReference type="PIRSF" id="PIRSF011484">
    <property type="entry name" value="YaeQ"/>
    <property type="match status" value="1"/>
</dbReference>
<dbReference type="EMBL" id="BMKE01000020">
    <property type="protein sequence ID" value="GGB49609.1"/>
    <property type="molecule type" value="Genomic_DNA"/>
</dbReference>
<reference evidence="2" key="1">
    <citation type="journal article" date="2019" name="Int. J. Syst. Evol. Microbiol.">
        <title>The Global Catalogue of Microorganisms (GCM) 10K type strain sequencing project: providing services to taxonomists for standard genome sequencing and annotation.</title>
        <authorList>
            <consortium name="The Broad Institute Genomics Platform"/>
            <consortium name="The Broad Institute Genome Sequencing Center for Infectious Disease"/>
            <person name="Wu L."/>
            <person name="Ma J."/>
        </authorList>
    </citation>
    <scope>NUCLEOTIDE SEQUENCE [LARGE SCALE GENOMIC DNA]</scope>
    <source>
        <strain evidence="2">CGMCC 1.15923</strain>
    </source>
</reference>
<organism evidence="1 2">
    <name type="scientific">Oceanisphaera marina</name>
    <dbReference type="NCBI Taxonomy" id="2017550"/>
    <lineage>
        <taxon>Bacteria</taxon>
        <taxon>Pseudomonadati</taxon>
        <taxon>Pseudomonadota</taxon>
        <taxon>Gammaproteobacteria</taxon>
        <taxon>Aeromonadales</taxon>
        <taxon>Aeromonadaceae</taxon>
        <taxon>Oceanisphaera</taxon>
    </lineage>
</organism>
<dbReference type="PANTHER" id="PTHR38784">
    <property type="entry name" value="SUCROSE PHOSPHORYLASE"/>
    <property type="match status" value="1"/>
</dbReference>
<dbReference type="SMART" id="SM01322">
    <property type="entry name" value="YaeQ"/>
    <property type="match status" value="1"/>
</dbReference>
<accession>A0ABQ1IQS3</accession>
<dbReference type="InterPro" id="IPR009822">
    <property type="entry name" value="YaeQ"/>
</dbReference>
<keyword evidence="2" id="KW-1185">Reference proteome</keyword>
<dbReference type="SUPFAM" id="SSF52980">
    <property type="entry name" value="Restriction endonuclease-like"/>
    <property type="match status" value="1"/>
</dbReference>